<protein>
    <submittedName>
        <fullName evidence="2">Uncharacterized protein</fullName>
    </submittedName>
</protein>
<sequence length="119" mass="13203">MKVYLLLLLFCLVGASEDINANEIKRRMKLIGGIPNYGTQNVASKMEGKANYNTVGYTEPKLVLTYNASSQFSAKGMGHLYTVTRLFMNFIQPTTSYPDVRLAGRNLLATTGCDQQQLT</sequence>
<comment type="caution">
    <text evidence="2">The sequence shown here is derived from an EMBL/GenBank/DDBJ whole genome shotgun (WGS) entry which is preliminary data.</text>
</comment>
<feature type="signal peptide" evidence="1">
    <location>
        <begin position="1"/>
        <end position="21"/>
    </location>
</feature>
<evidence type="ECO:0000313" key="2">
    <source>
        <dbReference type="EMBL" id="KAK6643393.1"/>
    </source>
</evidence>
<name>A0AAN8SBB7_POLSC</name>
<dbReference type="Proteomes" id="UP001372834">
    <property type="component" value="Unassembled WGS sequence"/>
</dbReference>
<feature type="chain" id="PRO_5043009646" evidence="1">
    <location>
        <begin position="22"/>
        <end position="119"/>
    </location>
</feature>
<dbReference type="AlphaFoldDB" id="A0AAN8SBB7"/>
<reference evidence="2 3" key="1">
    <citation type="submission" date="2023-10" db="EMBL/GenBank/DDBJ databases">
        <title>Genomes of two closely related lineages of the louse Polyplax serrata with different host specificities.</title>
        <authorList>
            <person name="Martinu J."/>
            <person name="Tarabai H."/>
            <person name="Stefka J."/>
            <person name="Hypsa V."/>
        </authorList>
    </citation>
    <scope>NUCLEOTIDE SEQUENCE [LARGE SCALE GENOMIC DNA]</scope>
    <source>
        <strain evidence="2">HR10_N</strain>
    </source>
</reference>
<evidence type="ECO:0000313" key="3">
    <source>
        <dbReference type="Proteomes" id="UP001372834"/>
    </source>
</evidence>
<evidence type="ECO:0000256" key="1">
    <source>
        <dbReference type="SAM" id="SignalP"/>
    </source>
</evidence>
<gene>
    <name evidence="2" type="ORF">RUM43_004898</name>
</gene>
<accession>A0AAN8SBB7</accession>
<keyword evidence="1" id="KW-0732">Signal</keyword>
<organism evidence="2 3">
    <name type="scientific">Polyplax serrata</name>
    <name type="common">Common mouse louse</name>
    <dbReference type="NCBI Taxonomy" id="468196"/>
    <lineage>
        <taxon>Eukaryota</taxon>
        <taxon>Metazoa</taxon>
        <taxon>Ecdysozoa</taxon>
        <taxon>Arthropoda</taxon>
        <taxon>Hexapoda</taxon>
        <taxon>Insecta</taxon>
        <taxon>Pterygota</taxon>
        <taxon>Neoptera</taxon>
        <taxon>Paraneoptera</taxon>
        <taxon>Psocodea</taxon>
        <taxon>Troctomorpha</taxon>
        <taxon>Phthiraptera</taxon>
        <taxon>Anoplura</taxon>
        <taxon>Polyplacidae</taxon>
        <taxon>Polyplax</taxon>
    </lineage>
</organism>
<dbReference type="EMBL" id="JAWJWE010000002">
    <property type="protein sequence ID" value="KAK6643393.1"/>
    <property type="molecule type" value="Genomic_DNA"/>
</dbReference>
<proteinExistence type="predicted"/>